<evidence type="ECO:0000256" key="8">
    <source>
        <dbReference type="SAM" id="Phobius"/>
    </source>
</evidence>
<protein>
    <recommendedName>
        <fullName evidence="7">COBRA-like protein</fullName>
    </recommendedName>
</protein>
<keyword evidence="8" id="KW-1133">Transmembrane helix</keyword>
<keyword evidence="8" id="KW-0472">Membrane</keyword>
<dbReference type="GO" id="GO:0052324">
    <property type="term" value="P:plant-type cell wall cellulose biosynthetic process"/>
    <property type="evidence" value="ECO:0007669"/>
    <property type="project" value="TreeGrafter"/>
</dbReference>
<keyword evidence="3" id="KW-0336">GPI-anchor</keyword>
<comment type="similarity">
    <text evidence="2 7">Belongs to the COBRA family.</text>
</comment>
<dbReference type="PIRSF" id="PIRSF038122">
    <property type="entry name" value="COBRA"/>
    <property type="match status" value="1"/>
</dbReference>
<dbReference type="AlphaFoldDB" id="A0AAF1B427"/>
<dbReference type="Proteomes" id="UP000077755">
    <property type="component" value="Chromosome 6"/>
</dbReference>
<keyword evidence="4" id="KW-0732">Signal</keyword>
<dbReference type="Pfam" id="PF04833">
    <property type="entry name" value="COBRA"/>
    <property type="match status" value="1"/>
</dbReference>
<keyword evidence="11" id="KW-1185">Reference proteome</keyword>
<dbReference type="PANTHER" id="PTHR31673:SF41">
    <property type="entry name" value="COBRA-LIKE PROTEIN"/>
    <property type="match status" value="1"/>
</dbReference>
<evidence type="ECO:0000259" key="9">
    <source>
        <dbReference type="Pfam" id="PF25079"/>
    </source>
</evidence>
<dbReference type="InterPro" id="IPR006918">
    <property type="entry name" value="COBRA_pln"/>
</dbReference>
<evidence type="ECO:0000256" key="6">
    <source>
        <dbReference type="ARBA" id="ARBA00023288"/>
    </source>
</evidence>
<evidence type="ECO:0000256" key="1">
    <source>
        <dbReference type="ARBA" id="ARBA00004609"/>
    </source>
</evidence>
<evidence type="ECO:0000313" key="10">
    <source>
        <dbReference type="EMBL" id="WOH03863.1"/>
    </source>
</evidence>
<dbReference type="EMBL" id="CP093348">
    <property type="protein sequence ID" value="WOH03863.1"/>
    <property type="molecule type" value="Genomic_DNA"/>
</dbReference>
<dbReference type="PANTHER" id="PTHR31673">
    <property type="entry name" value="PROTEIN COBRA"/>
    <property type="match status" value="1"/>
</dbReference>
<feature type="transmembrane region" description="Helical" evidence="8">
    <location>
        <begin position="12"/>
        <end position="32"/>
    </location>
</feature>
<dbReference type="Pfam" id="PF25079">
    <property type="entry name" value="COB_C"/>
    <property type="match status" value="1"/>
</dbReference>
<organism evidence="10 11">
    <name type="scientific">Daucus carota subsp. sativus</name>
    <name type="common">Carrot</name>
    <dbReference type="NCBI Taxonomy" id="79200"/>
    <lineage>
        <taxon>Eukaryota</taxon>
        <taxon>Viridiplantae</taxon>
        <taxon>Streptophyta</taxon>
        <taxon>Embryophyta</taxon>
        <taxon>Tracheophyta</taxon>
        <taxon>Spermatophyta</taxon>
        <taxon>Magnoliopsida</taxon>
        <taxon>eudicotyledons</taxon>
        <taxon>Gunneridae</taxon>
        <taxon>Pentapetalae</taxon>
        <taxon>asterids</taxon>
        <taxon>campanulids</taxon>
        <taxon>Apiales</taxon>
        <taxon>Apiaceae</taxon>
        <taxon>Apioideae</taxon>
        <taxon>Scandiceae</taxon>
        <taxon>Daucinae</taxon>
        <taxon>Daucus</taxon>
        <taxon>Daucus sect. Daucus</taxon>
    </lineage>
</organism>
<evidence type="ECO:0000256" key="2">
    <source>
        <dbReference type="ARBA" id="ARBA00005507"/>
    </source>
</evidence>
<gene>
    <name evidence="10" type="ORF">DCAR_0623263</name>
</gene>
<comment type="subcellular location">
    <subcellularLocation>
        <location evidence="1">Cell membrane</location>
        <topology evidence="1">Lipid-anchor</topology>
        <topology evidence="1">GPI-anchor</topology>
    </subcellularLocation>
</comment>
<dbReference type="InterPro" id="IPR056900">
    <property type="entry name" value="COB_C"/>
</dbReference>
<keyword evidence="8" id="KW-0812">Transmembrane</keyword>
<dbReference type="GO" id="GO:0005886">
    <property type="term" value="C:plasma membrane"/>
    <property type="evidence" value="ECO:0007669"/>
    <property type="project" value="UniProtKB-SubCell"/>
</dbReference>
<evidence type="ECO:0000256" key="7">
    <source>
        <dbReference type="PIRNR" id="PIRNR038122"/>
    </source>
</evidence>
<name>A0AAF1B427_DAUCS</name>
<evidence type="ECO:0000313" key="11">
    <source>
        <dbReference type="Proteomes" id="UP000077755"/>
    </source>
</evidence>
<evidence type="ECO:0000256" key="5">
    <source>
        <dbReference type="ARBA" id="ARBA00023180"/>
    </source>
</evidence>
<accession>A0AAF1B427</accession>
<sequence>MEFNISQVWRYSLMLMLLVGKSTFAGILLFILDILSAITYCWLFADGYDPLDPNGNIAITFDITQYTDDGYVARVTIQNFYQYRLVGKPGWRIGWTWANNEVIWSMSGAFATKQGNCTAFKYQQPHCCMKTPHIADLMPGALPQNMSDGCCHGGVLAASAINPRESYSSFEIKVGNLGRNSSESKPLNLTLLAPGPGYTCGAIEDTDPTKSSVIGGRREEQVFRTWKSTCTYSSYIANQKPVCCASLSTFYSATISSCPNCTCACREPGQNTTKCIRDDKSLWQPSSLSSPHIVRCTNHMCPVRVHWHVKNNYRDYWRVKLTISNYDYNKSLSNWNVLIQHPGFSKPALTYSFNSTLLSSAGVPDDVALFWGLENYNSDVLTADDTQVGSVTTDIILEKDLKIFTLDNGWALPRKVYINGENCEMALPDTFPGLPSGSSKQEATGAHFMLLFLLVLHLTLNLKHVSS</sequence>
<keyword evidence="6" id="KW-0449">Lipoprotein</keyword>
<feature type="domain" description="COBRA C-terminal" evidence="9">
    <location>
        <begin position="243"/>
        <end position="432"/>
    </location>
</feature>
<keyword evidence="5" id="KW-0325">Glycoprotein</keyword>
<reference evidence="10" key="1">
    <citation type="journal article" date="2016" name="Nat. Genet.">
        <title>A high-quality carrot genome assembly provides new insights into carotenoid accumulation and asterid genome evolution.</title>
        <authorList>
            <person name="Iorizzo M."/>
            <person name="Ellison S."/>
            <person name="Senalik D."/>
            <person name="Zeng P."/>
            <person name="Satapoomin P."/>
            <person name="Huang J."/>
            <person name="Bowman M."/>
            <person name="Iovene M."/>
            <person name="Sanseverino W."/>
            <person name="Cavagnaro P."/>
            <person name="Yildiz M."/>
            <person name="Macko-Podgorni A."/>
            <person name="Moranska E."/>
            <person name="Grzebelus E."/>
            <person name="Grzebelus D."/>
            <person name="Ashrafi H."/>
            <person name="Zheng Z."/>
            <person name="Cheng S."/>
            <person name="Spooner D."/>
            <person name="Van Deynze A."/>
            <person name="Simon P."/>
        </authorList>
    </citation>
    <scope>NUCLEOTIDE SEQUENCE</scope>
    <source>
        <tissue evidence="10">Leaf</tissue>
    </source>
</reference>
<reference evidence="10" key="2">
    <citation type="submission" date="2022-03" db="EMBL/GenBank/DDBJ databases">
        <title>Draft title - Genomic analysis of global carrot germplasm unveils the trajectory of domestication and the origin of high carotenoid orange carrot.</title>
        <authorList>
            <person name="Iorizzo M."/>
            <person name="Ellison S."/>
            <person name="Senalik D."/>
            <person name="Macko-Podgorni A."/>
            <person name="Grzebelus D."/>
            <person name="Bostan H."/>
            <person name="Rolling W."/>
            <person name="Curaba J."/>
            <person name="Simon P."/>
        </authorList>
    </citation>
    <scope>NUCLEOTIDE SEQUENCE</scope>
    <source>
        <tissue evidence="10">Leaf</tissue>
    </source>
</reference>
<dbReference type="GO" id="GO:0098552">
    <property type="term" value="C:side of membrane"/>
    <property type="evidence" value="ECO:0007669"/>
    <property type="project" value="UniProtKB-KW"/>
</dbReference>
<evidence type="ECO:0000256" key="4">
    <source>
        <dbReference type="ARBA" id="ARBA00022729"/>
    </source>
</evidence>
<proteinExistence type="inferred from homology"/>
<dbReference type="GO" id="GO:0010215">
    <property type="term" value="P:cellulose microfibril organization"/>
    <property type="evidence" value="ECO:0007669"/>
    <property type="project" value="InterPro"/>
</dbReference>
<evidence type="ECO:0000256" key="3">
    <source>
        <dbReference type="ARBA" id="ARBA00022622"/>
    </source>
</evidence>